<dbReference type="EMBL" id="CADEBD010000494">
    <property type="protein sequence ID" value="CAB3256577.1"/>
    <property type="molecule type" value="Genomic_DNA"/>
</dbReference>
<dbReference type="Proteomes" id="UP000494106">
    <property type="component" value="Unassembled WGS sequence"/>
</dbReference>
<evidence type="ECO:0000256" key="1">
    <source>
        <dbReference type="SAM" id="MobiDB-lite"/>
    </source>
</evidence>
<proteinExistence type="predicted"/>
<reference evidence="4 5" key="1">
    <citation type="submission" date="2020-04" db="EMBL/GenBank/DDBJ databases">
        <authorList>
            <person name="Wallbank WR R."/>
            <person name="Pardo Diaz C."/>
            <person name="Kozak K."/>
            <person name="Martin S."/>
            <person name="Jiggins C."/>
            <person name="Moest M."/>
            <person name="Warren A I."/>
            <person name="Byers J.R.P. K."/>
            <person name="Montejo-Kovacevich G."/>
            <person name="Yen C E."/>
        </authorList>
    </citation>
    <scope>NUCLEOTIDE SEQUENCE [LARGE SCALE GENOMIC DNA]</scope>
</reference>
<keyword evidence="4" id="KW-1185">Reference proteome</keyword>
<evidence type="ECO:0000313" key="5">
    <source>
        <dbReference type="Proteomes" id="UP000494256"/>
    </source>
</evidence>
<protein>
    <submittedName>
        <fullName evidence="2">Uncharacterized protein</fullName>
    </submittedName>
</protein>
<gene>
    <name evidence="3" type="ORF">APLA_LOCUS15618</name>
    <name evidence="2" type="ORF">APLA_LOCUS2249</name>
</gene>
<evidence type="ECO:0000313" key="3">
    <source>
        <dbReference type="EMBL" id="CAB3256577.1"/>
    </source>
</evidence>
<organism evidence="2 4">
    <name type="scientific">Arctia plantaginis</name>
    <name type="common">Wood tiger moth</name>
    <name type="synonym">Phalaena plantaginis</name>
    <dbReference type="NCBI Taxonomy" id="874455"/>
    <lineage>
        <taxon>Eukaryota</taxon>
        <taxon>Metazoa</taxon>
        <taxon>Ecdysozoa</taxon>
        <taxon>Arthropoda</taxon>
        <taxon>Hexapoda</taxon>
        <taxon>Insecta</taxon>
        <taxon>Pterygota</taxon>
        <taxon>Neoptera</taxon>
        <taxon>Endopterygota</taxon>
        <taxon>Lepidoptera</taxon>
        <taxon>Glossata</taxon>
        <taxon>Ditrysia</taxon>
        <taxon>Noctuoidea</taxon>
        <taxon>Erebidae</taxon>
        <taxon>Arctiinae</taxon>
        <taxon>Arctia</taxon>
    </lineage>
</organism>
<dbReference type="AlphaFoldDB" id="A0A8S0YYR1"/>
<evidence type="ECO:0000313" key="2">
    <source>
        <dbReference type="EMBL" id="CAB3224965.1"/>
    </source>
</evidence>
<feature type="region of interest" description="Disordered" evidence="1">
    <location>
        <begin position="19"/>
        <end position="66"/>
    </location>
</feature>
<accession>A0A8S0YYR1</accession>
<comment type="caution">
    <text evidence="2">The sequence shown here is derived from an EMBL/GenBank/DDBJ whole genome shotgun (WGS) entry which is preliminary data.</text>
</comment>
<dbReference type="EMBL" id="CADEBC010000196">
    <property type="protein sequence ID" value="CAB3224965.1"/>
    <property type="molecule type" value="Genomic_DNA"/>
</dbReference>
<dbReference type="Proteomes" id="UP000494256">
    <property type="component" value="Unassembled WGS sequence"/>
</dbReference>
<dbReference type="OrthoDB" id="10486854at2759"/>
<name>A0A8S0YYR1_ARCPL</name>
<evidence type="ECO:0000313" key="4">
    <source>
        <dbReference type="Proteomes" id="UP000494106"/>
    </source>
</evidence>
<sequence>MFTYPRGGHFAARSEMNAWQSEAEVRSSTRPHRSTLQPQLIFQRENFPRTRHHSPHSRSSQSSVGDTVEAYRCWPMSPERWGGDWIF</sequence>